<evidence type="ECO:0000313" key="2">
    <source>
        <dbReference type="Proteomes" id="UP000076858"/>
    </source>
</evidence>
<proteinExistence type="predicted"/>
<gene>
    <name evidence="1" type="ORF">APZ42_006187</name>
</gene>
<accession>A0A164G1I8</accession>
<dbReference type="AlphaFoldDB" id="A0A164G1I8"/>
<evidence type="ECO:0000313" key="1">
    <source>
        <dbReference type="EMBL" id="KZR98408.1"/>
    </source>
</evidence>
<name>A0A164G1I8_9CRUS</name>
<dbReference type="EMBL" id="LRGB01017192">
    <property type="protein sequence ID" value="KZR98408.1"/>
    <property type="molecule type" value="Genomic_DNA"/>
</dbReference>
<organism evidence="1 2">
    <name type="scientific">Daphnia magna</name>
    <dbReference type="NCBI Taxonomy" id="35525"/>
    <lineage>
        <taxon>Eukaryota</taxon>
        <taxon>Metazoa</taxon>
        <taxon>Ecdysozoa</taxon>
        <taxon>Arthropoda</taxon>
        <taxon>Crustacea</taxon>
        <taxon>Branchiopoda</taxon>
        <taxon>Diplostraca</taxon>
        <taxon>Cladocera</taxon>
        <taxon>Anomopoda</taxon>
        <taxon>Daphniidae</taxon>
        <taxon>Daphnia</taxon>
    </lineage>
</organism>
<dbReference type="Proteomes" id="UP000076858">
    <property type="component" value="Unassembled WGS sequence"/>
</dbReference>
<reference evidence="1 2" key="1">
    <citation type="submission" date="2016-03" db="EMBL/GenBank/DDBJ databases">
        <title>EvidentialGene: Evidence-directed Construction of Genes on Genomes.</title>
        <authorList>
            <person name="Gilbert D.G."/>
            <person name="Choi J.-H."/>
            <person name="Mockaitis K."/>
            <person name="Colbourne J."/>
            <person name="Pfrender M."/>
        </authorList>
    </citation>
    <scope>NUCLEOTIDE SEQUENCE [LARGE SCALE GENOMIC DNA]</scope>
    <source>
        <strain evidence="1 2">Xinb3</strain>
        <tissue evidence="1">Complete organism</tissue>
    </source>
</reference>
<protein>
    <submittedName>
        <fullName evidence="1">Uncharacterized protein</fullName>
    </submittedName>
</protein>
<sequence>MQKKCPVPLDPWVRKNNPGRVMSRVIIGSNSLFFSSFQSRHQTQPLQRLYLENFFFCQ</sequence>
<keyword evidence="2" id="KW-1185">Reference proteome</keyword>
<comment type="caution">
    <text evidence="1">The sequence shown here is derived from an EMBL/GenBank/DDBJ whole genome shotgun (WGS) entry which is preliminary data.</text>
</comment>